<reference evidence="1 2" key="1">
    <citation type="journal article" date="2021" name="Nat. Commun.">
        <title>Genetic determinants of endophytism in the Arabidopsis root mycobiome.</title>
        <authorList>
            <person name="Mesny F."/>
            <person name="Miyauchi S."/>
            <person name="Thiergart T."/>
            <person name="Pickel B."/>
            <person name="Atanasova L."/>
            <person name="Karlsson M."/>
            <person name="Huettel B."/>
            <person name="Barry K.W."/>
            <person name="Haridas S."/>
            <person name="Chen C."/>
            <person name="Bauer D."/>
            <person name="Andreopoulos W."/>
            <person name="Pangilinan J."/>
            <person name="LaButti K."/>
            <person name="Riley R."/>
            <person name="Lipzen A."/>
            <person name="Clum A."/>
            <person name="Drula E."/>
            <person name="Henrissat B."/>
            <person name="Kohler A."/>
            <person name="Grigoriev I.V."/>
            <person name="Martin F.M."/>
            <person name="Hacquard S."/>
        </authorList>
    </citation>
    <scope>NUCLEOTIDE SEQUENCE [LARGE SCALE GENOMIC DNA]</scope>
    <source>
        <strain evidence="1 2">MPI-SDFR-AT-0080</strain>
    </source>
</reference>
<evidence type="ECO:0000313" key="1">
    <source>
        <dbReference type="EMBL" id="KAH7032374.1"/>
    </source>
</evidence>
<proteinExistence type="predicted"/>
<comment type="caution">
    <text evidence="1">The sequence shown here is derived from an EMBL/GenBank/DDBJ whole genome shotgun (WGS) entry which is preliminary data.</text>
</comment>
<sequence length="243" mass="26235">MCDQLFSAAVMRQLIADLQESADDQSQGSVSRQATRPAKTVVTTLSCKPPVCLRKKGGNATRGYTLCRRVCHLRAGLGRYLESTHCFSAIERSRRSGPRILPELYNPCAPVIPAPLPPLSTLYRGPSARLTLSPQDARCPLPIAAQAQPASDTRSWRLRAVQSPDCEALPHGRKRLPRTLGPLMPCTANPSRLADAASKLHIATAGGREEAKARGARLSRRRGVCDDGAALPAAVKQDDSRRA</sequence>
<dbReference type="Proteomes" id="UP000774617">
    <property type="component" value="Unassembled WGS sequence"/>
</dbReference>
<evidence type="ECO:0000313" key="2">
    <source>
        <dbReference type="Proteomes" id="UP000774617"/>
    </source>
</evidence>
<accession>A0ABQ8FXB8</accession>
<organism evidence="1 2">
    <name type="scientific">Macrophomina phaseolina</name>
    <dbReference type="NCBI Taxonomy" id="35725"/>
    <lineage>
        <taxon>Eukaryota</taxon>
        <taxon>Fungi</taxon>
        <taxon>Dikarya</taxon>
        <taxon>Ascomycota</taxon>
        <taxon>Pezizomycotina</taxon>
        <taxon>Dothideomycetes</taxon>
        <taxon>Dothideomycetes incertae sedis</taxon>
        <taxon>Botryosphaeriales</taxon>
        <taxon>Botryosphaeriaceae</taxon>
        <taxon>Macrophomina</taxon>
    </lineage>
</organism>
<dbReference type="EMBL" id="JAGTJR010000040">
    <property type="protein sequence ID" value="KAH7032374.1"/>
    <property type="molecule type" value="Genomic_DNA"/>
</dbReference>
<gene>
    <name evidence="1" type="ORF">B0J12DRAFT_703870</name>
</gene>
<keyword evidence="2" id="KW-1185">Reference proteome</keyword>
<name>A0ABQ8FXB8_9PEZI</name>
<protein>
    <submittedName>
        <fullName evidence="1">Uncharacterized protein</fullName>
    </submittedName>
</protein>